<dbReference type="Pfam" id="PF04825">
    <property type="entry name" value="Rad21_Rec8_N"/>
    <property type="match status" value="1"/>
</dbReference>
<dbReference type="CTD" id="9985"/>
<evidence type="ECO:0000256" key="3">
    <source>
        <dbReference type="ARBA" id="ARBA00023242"/>
    </source>
</evidence>
<dbReference type="Pfam" id="PF04824">
    <property type="entry name" value="Rad21_Rec8"/>
    <property type="match status" value="1"/>
</dbReference>
<sequence length="528" mass="59252">MFYYPNVLQRHRGRFATIWLAATGGTKLVKREYLKVNVAQTCQEILAFVLVQVPPPVPGAPRPRFSLYLSAQLQYGVVCVYSRQCHYLIEEIQQTLERLHRSQQQIRIDMVDLEQPGLLLPDNLAAMEALEDAPEPFFGVMEPPLPSPRCIPQIRHLLEAPTPERPLPQPPSSPLTVSPEAITLREPEPITLLEIEGEQDLPEVTARELALLAQLEDEALLPPPLPPEPPKEPEGLPQPSSPTRLSPELPAPVPLEMSPKLEPHLLPPASPPAPRPRPPPSPELELEAYELPRRARRQLLFDTETQIPRHELQRQLLDPQVHCQPLVLLKAPGLRRQSPAELLNAPTYGWMPPELQELWQRCAHLQQVDYAGLREAEEPRAEPPSELEVLREVLEPSLPPAVSSEISLETTEEEPARPSLLPPEERRLPTEAEAVLPVVPEVSELTLELPPDKEALTLATLHRWVGAELERMTYVDFAALVPAGASRAIASRVFSLCLDLCRLQLVHLEQAQPYGPIMLYPGARFQPR</sequence>
<keyword evidence="2" id="KW-0159">Chromosome partition</keyword>
<feature type="domain" description="Rad21/Rec8-like protein C-terminal eukaryotic" evidence="5">
    <location>
        <begin position="475"/>
        <end position="525"/>
    </location>
</feature>
<dbReference type="CDD" id="cd21794">
    <property type="entry name" value="Rad21_Rec8_M_Rec8"/>
    <property type="match status" value="1"/>
</dbReference>
<proteinExistence type="predicted"/>
<dbReference type="GO" id="GO:0030893">
    <property type="term" value="C:meiotic cohesin complex"/>
    <property type="evidence" value="ECO:0007669"/>
    <property type="project" value="TreeGrafter"/>
</dbReference>
<dbReference type="InterPro" id="IPR006910">
    <property type="entry name" value="Rad21_Rec8_N"/>
</dbReference>
<feature type="region of interest" description="Disordered" evidence="4">
    <location>
        <begin position="220"/>
        <end position="284"/>
    </location>
</feature>
<dbReference type="GO" id="GO:0006302">
    <property type="term" value="P:double-strand break repair"/>
    <property type="evidence" value="ECO:0007669"/>
    <property type="project" value="TreeGrafter"/>
</dbReference>
<feature type="region of interest" description="Disordered" evidence="4">
    <location>
        <begin position="401"/>
        <end position="423"/>
    </location>
</feature>
<dbReference type="PhylomeDB" id="A0A151NLZ6"/>
<comment type="subcellular location">
    <subcellularLocation>
        <location evidence="1">Nucleus</location>
    </subcellularLocation>
</comment>
<feature type="domain" description="Rad21/Rec8-like protein N-terminal" evidence="6">
    <location>
        <begin position="1"/>
        <end position="114"/>
    </location>
</feature>
<dbReference type="GeneID" id="102561604"/>
<comment type="caution">
    <text evidence="7">The sequence shown here is derived from an EMBL/GenBank/DDBJ whole genome shotgun (WGS) entry which is preliminary data.</text>
</comment>
<evidence type="ECO:0000256" key="4">
    <source>
        <dbReference type="SAM" id="MobiDB-lite"/>
    </source>
</evidence>
<gene>
    <name evidence="7" type="primary">REC8-1</name>
    <name evidence="7" type="ORF">Y1Q_0017138</name>
</gene>
<keyword evidence="8" id="KW-1185">Reference proteome</keyword>
<dbReference type="GO" id="GO:0005634">
    <property type="term" value="C:nucleus"/>
    <property type="evidence" value="ECO:0007669"/>
    <property type="project" value="UniProtKB-SubCell"/>
</dbReference>
<dbReference type="OrthoDB" id="10071381at2759"/>
<dbReference type="STRING" id="8496.A0A151NLZ6"/>
<evidence type="ECO:0000259" key="6">
    <source>
        <dbReference type="Pfam" id="PF04825"/>
    </source>
</evidence>
<evidence type="ECO:0000313" key="8">
    <source>
        <dbReference type="Proteomes" id="UP000050525"/>
    </source>
</evidence>
<evidence type="ECO:0000256" key="1">
    <source>
        <dbReference type="ARBA" id="ARBA00004123"/>
    </source>
</evidence>
<dbReference type="PANTHER" id="PTHR12585">
    <property type="entry name" value="SCC1 / RAD21 FAMILY MEMBER"/>
    <property type="match status" value="1"/>
</dbReference>
<protein>
    <submittedName>
        <fullName evidence="7">Meiotic recombination REC8-like protein isoform B</fullName>
    </submittedName>
</protein>
<dbReference type="GO" id="GO:0051177">
    <property type="term" value="P:meiotic sister chromatid cohesion"/>
    <property type="evidence" value="ECO:0007669"/>
    <property type="project" value="TreeGrafter"/>
</dbReference>
<dbReference type="PANTHER" id="PTHR12585:SF27">
    <property type="entry name" value="MEIOTIC RECOMBINATION PROTEIN REC8 HOMOLOG"/>
    <property type="match status" value="1"/>
</dbReference>
<dbReference type="InterPro" id="IPR006909">
    <property type="entry name" value="Rad21/Rec8_C_eu"/>
</dbReference>
<evidence type="ECO:0000313" key="7">
    <source>
        <dbReference type="EMBL" id="KYO37827.1"/>
    </source>
</evidence>
<dbReference type="AlphaFoldDB" id="A0A151NLZ6"/>
<evidence type="ECO:0000256" key="2">
    <source>
        <dbReference type="ARBA" id="ARBA00022829"/>
    </source>
</evidence>
<feature type="compositionally biased region" description="Pro residues" evidence="4">
    <location>
        <begin position="265"/>
        <end position="282"/>
    </location>
</feature>
<dbReference type="GO" id="GO:0003682">
    <property type="term" value="F:chromatin binding"/>
    <property type="evidence" value="ECO:0007669"/>
    <property type="project" value="TreeGrafter"/>
</dbReference>
<dbReference type="eggNOG" id="KOG1213">
    <property type="taxonomic scope" value="Eukaryota"/>
</dbReference>
<dbReference type="InterPro" id="IPR039781">
    <property type="entry name" value="Rad21/Rec8-like"/>
</dbReference>
<organism evidence="7 8">
    <name type="scientific">Alligator mississippiensis</name>
    <name type="common">American alligator</name>
    <dbReference type="NCBI Taxonomy" id="8496"/>
    <lineage>
        <taxon>Eukaryota</taxon>
        <taxon>Metazoa</taxon>
        <taxon>Chordata</taxon>
        <taxon>Craniata</taxon>
        <taxon>Vertebrata</taxon>
        <taxon>Euteleostomi</taxon>
        <taxon>Archelosauria</taxon>
        <taxon>Archosauria</taxon>
        <taxon>Crocodylia</taxon>
        <taxon>Alligatoridae</taxon>
        <taxon>Alligatorinae</taxon>
        <taxon>Alligator</taxon>
    </lineage>
</organism>
<dbReference type="GO" id="GO:0007059">
    <property type="term" value="P:chromosome segregation"/>
    <property type="evidence" value="ECO:0007669"/>
    <property type="project" value="UniProtKB-KW"/>
</dbReference>
<reference evidence="7 8" key="1">
    <citation type="journal article" date="2012" name="Genome Biol.">
        <title>Sequencing three crocodilian genomes to illuminate the evolution of archosaurs and amniotes.</title>
        <authorList>
            <person name="St John J.A."/>
            <person name="Braun E.L."/>
            <person name="Isberg S.R."/>
            <person name="Miles L.G."/>
            <person name="Chong A.Y."/>
            <person name="Gongora J."/>
            <person name="Dalzell P."/>
            <person name="Moran C."/>
            <person name="Bed'hom B."/>
            <person name="Abzhanov A."/>
            <person name="Burgess S.C."/>
            <person name="Cooksey A.M."/>
            <person name="Castoe T.A."/>
            <person name="Crawford N.G."/>
            <person name="Densmore L.D."/>
            <person name="Drew J.C."/>
            <person name="Edwards S.V."/>
            <person name="Faircloth B.C."/>
            <person name="Fujita M.K."/>
            <person name="Greenwold M.J."/>
            <person name="Hoffmann F.G."/>
            <person name="Howard J.M."/>
            <person name="Iguchi T."/>
            <person name="Janes D.E."/>
            <person name="Khan S.Y."/>
            <person name="Kohno S."/>
            <person name="de Koning A.J."/>
            <person name="Lance S.L."/>
            <person name="McCarthy F.M."/>
            <person name="McCormack J.E."/>
            <person name="Merchant M.E."/>
            <person name="Peterson D.G."/>
            <person name="Pollock D.D."/>
            <person name="Pourmand N."/>
            <person name="Raney B.J."/>
            <person name="Roessler K.A."/>
            <person name="Sanford J.R."/>
            <person name="Sawyer R.H."/>
            <person name="Schmidt C.J."/>
            <person name="Triplett E.W."/>
            <person name="Tuberville T.D."/>
            <person name="Venegas-Anaya M."/>
            <person name="Howard J.T."/>
            <person name="Jarvis E.D."/>
            <person name="Guillette L.J.Jr."/>
            <person name="Glenn T.C."/>
            <person name="Green R.E."/>
            <person name="Ray D.A."/>
        </authorList>
    </citation>
    <scope>NUCLEOTIDE SEQUENCE [LARGE SCALE GENOMIC DNA]</scope>
    <source>
        <strain evidence="7">KSC_2009_1</strain>
    </source>
</reference>
<accession>A0A151NLZ6</accession>
<keyword evidence="3" id="KW-0539">Nucleus</keyword>
<evidence type="ECO:0000259" key="5">
    <source>
        <dbReference type="Pfam" id="PF04824"/>
    </source>
</evidence>
<dbReference type="EMBL" id="AKHW03002569">
    <property type="protein sequence ID" value="KYO37827.1"/>
    <property type="molecule type" value="Genomic_DNA"/>
</dbReference>
<dbReference type="Proteomes" id="UP000050525">
    <property type="component" value="Unassembled WGS sequence"/>
</dbReference>
<name>A0A151NLZ6_ALLMI</name>
<dbReference type="KEGG" id="amj:102561604"/>